<dbReference type="CDD" id="cd10170">
    <property type="entry name" value="ASKHA_NBD_HSP70"/>
    <property type="match status" value="1"/>
</dbReference>
<dbReference type="OMA" id="MECLKEH"/>
<proteinExistence type="predicted"/>
<reference evidence="1 2" key="1">
    <citation type="journal article" date="2013" name="PLoS Genet.">
        <title>Genomic mechanisms accounting for the adaptation to parasitism in nematode-trapping fungi.</title>
        <authorList>
            <person name="Meerupati T."/>
            <person name="Andersson K.M."/>
            <person name="Friman E."/>
            <person name="Kumar D."/>
            <person name="Tunlid A."/>
            <person name="Ahren D."/>
        </authorList>
    </citation>
    <scope>NUCLEOTIDE SEQUENCE [LARGE SCALE GENOMIC DNA]</scope>
    <source>
        <strain evidence="1 2">CBS 200.50</strain>
    </source>
</reference>
<protein>
    <recommendedName>
        <fullName evidence="3">Actin-like ATPase domain-containing protein</fullName>
    </recommendedName>
</protein>
<dbReference type="Gene3D" id="3.30.420.40">
    <property type="match status" value="2"/>
</dbReference>
<gene>
    <name evidence="1" type="ORF">H072_3073</name>
</gene>
<evidence type="ECO:0000313" key="1">
    <source>
        <dbReference type="EMBL" id="EPS42959.1"/>
    </source>
</evidence>
<evidence type="ECO:0000313" key="2">
    <source>
        <dbReference type="Proteomes" id="UP000015100"/>
    </source>
</evidence>
<dbReference type="Proteomes" id="UP000015100">
    <property type="component" value="Unassembled WGS sequence"/>
</dbReference>
<name>S8AJ80_DACHA</name>
<dbReference type="STRING" id="1284197.S8AJ80"/>
<reference evidence="2" key="2">
    <citation type="submission" date="2013-04" db="EMBL/GenBank/DDBJ databases">
        <title>Genomic mechanisms accounting for the adaptation to parasitism in nematode-trapping fungi.</title>
        <authorList>
            <person name="Ahren D.G."/>
        </authorList>
    </citation>
    <scope>NUCLEOTIDE SEQUENCE [LARGE SCALE GENOMIC DNA]</scope>
    <source>
        <strain evidence="2">CBS 200.50</strain>
    </source>
</reference>
<dbReference type="PANTHER" id="PTHR14187">
    <property type="entry name" value="ALPHA KINASE/ELONGATION FACTOR 2 KINASE"/>
    <property type="match status" value="1"/>
</dbReference>
<dbReference type="OrthoDB" id="2394218at2759"/>
<evidence type="ECO:0008006" key="3">
    <source>
        <dbReference type="Google" id="ProtNLM"/>
    </source>
</evidence>
<dbReference type="SUPFAM" id="SSF53067">
    <property type="entry name" value="Actin-like ATPase domain"/>
    <property type="match status" value="2"/>
</dbReference>
<dbReference type="Gene3D" id="3.90.640.10">
    <property type="entry name" value="Actin, Chain A, domain 4"/>
    <property type="match status" value="1"/>
</dbReference>
<dbReference type="AlphaFoldDB" id="S8AJ80"/>
<sequence>MDRQVLAIAVDFGTTFSGVSYMLVGPNEQFSQVDNWPGASGKLYKVPTIISYCYDTAIGGWNPEFFGFAAEGAPLAQRCSMFKMFLDVNDDDKAKRQSILGKPEPFRKPTWENLGKSVDDVIGDFLQLLYNHVAMTFADEGLKSDDMDYNILFTVPAQFEVLEVEKFKMIVKKTSFGCHTVSVSLREPEAAILYTINHGIKSLMPPGKCIVLCDAGGGTVDIASYIVKEQMPRPKIEQINIVTGRPCGSMNIDLAFKRFLFEEGMDPIWRSYFQTAEGVNHLQRMCKLFSERKEAFNNEPATPYVTIQVSPPNLSGTNIIGGYLRISRAKMRAFFEDSVAGTMECLKEHVERCVGEGLVVKSIFLVGGLGSSKYLHQKVRQYASGFPEEIEVIKPKDAEFAVIRGAIESHQQSLLGGDDPITIRLCPMSYGIRVSEPWNPNKHDHRFDEDFFNPRTKVTMARNQINWLIKKGDKIHNKRIAEVKELFQRNFEKSPQLWKDRIVMCSLDNPPPRVTKDVKPACCLVSDMTGLPLAMFDKHKSTEAVSFFRRRKSFYQCTFVIVMKVGSTDLEFQLWFKGKLRSDLLKTSWGELIL</sequence>
<comment type="caution">
    <text evidence="1">The sequence shown here is derived from an EMBL/GenBank/DDBJ whole genome shotgun (WGS) entry which is preliminary data.</text>
</comment>
<keyword evidence="2" id="KW-1185">Reference proteome</keyword>
<dbReference type="PANTHER" id="PTHR14187:SF5">
    <property type="entry name" value="HEAT SHOCK 70 KDA PROTEIN 12A"/>
    <property type="match status" value="1"/>
</dbReference>
<organism evidence="1 2">
    <name type="scientific">Dactylellina haptotyla (strain CBS 200.50)</name>
    <name type="common">Nematode-trapping fungus</name>
    <name type="synonym">Monacrosporium haptotylum</name>
    <dbReference type="NCBI Taxonomy" id="1284197"/>
    <lineage>
        <taxon>Eukaryota</taxon>
        <taxon>Fungi</taxon>
        <taxon>Dikarya</taxon>
        <taxon>Ascomycota</taxon>
        <taxon>Pezizomycotina</taxon>
        <taxon>Orbiliomycetes</taxon>
        <taxon>Orbiliales</taxon>
        <taxon>Orbiliaceae</taxon>
        <taxon>Dactylellina</taxon>
    </lineage>
</organism>
<accession>S8AJ80</accession>
<dbReference type="EMBL" id="AQGS01000095">
    <property type="protein sequence ID" value="EPS42959.1"/>
    <property type="molecule type" value="Genomic_DNA"/>
</dbReference>
<dbReference type="eggNOG" id="KOG0101">
    <property type="taxonomic scope" value="Eukaryota"/>
</dbReference>
<dbReference type="HOGENOM" id="CLU_009958_3_0_1"/>
<dbReference type="InterPro" id="IPR043129">
    <property type="entry name" value="ATPase_NBD"/>
</dbReference>